<dbReference type="AlphaFoldDB" id="A0A553IE37"/>
<sequence length="117" mass="13647">MSAIPEGYDLLHRSARANNANNQQRIPLRTVPHRTTAPHYNALQNEPHRMAQRKNFDLVVSLFWELLPSSVRWRAGTTLSGTLVGKSRIREAWEKRRKGLTRVERLIQRNDVVRPRD</sequence>
<keyword evidence="2" id="KW-1185">Reference proteome</keyword>
<name>A0A553IE37_9PEZI</name>
<comment type="caution">
    <text evidence="1">The sequence shown here is derived from an EMBL/GenBank/DDBJ whole genome shotgun (WGS) entry which is preliminary data.</text>
</comment>
<reference evidence="2" key="1">
    <citation type="submission" date="2019-06" db="EMBL/GenBank/DDBJ databases">
        <title>Draft genome sequence of the griseofulvin-producing fungus Xylaria cubensis strain G536.</title>
        <authorList>
            <person name="Mead M.E."/>
            <person name="Raja H.A."/>
            <person name="Steenwyk J.L."/>
            <person name="Knowles S.L."/>
            <person name="Oberlies N.H."/>
            <person name="Rokas A."/>
        </authorList>
    </citation>
    <scope>NUCLEOTIDE SEQUENCE [LARGE SCALE GENOMIC DNA]</scope>
    <source>
        <strain evidence="2">G536</strain>
    </source>
</reference>
<evidence type="ECO:0000313" key="1">
    <source>
        <dbReference type="EMBL" id="TRX98462.1"/>
    </source>
</evidence>
<dbReference type="EMBL" id="VFLP01000002">
    <property type="protein sequence ID" value="TRX98462.1"/>
    <property type="molecule type" value="Genomic_DNA"/>
</dbReference>
<gene>
    <name evidence="1" type="ORF">FHL15_000536</name>
</gene>
<protein>
    <submittedName>
        <fullName evidence="1">Uncharacterized protein</fullName>
    </submittedName>
</protein>
<evidence type="ECO:0000313" key="2">
    <source>
        <dbReference type="Proteomes" id="UP000319160"/>
    </source>
</evidence>
<accession>A0A553IE37</accession>
<proteinExistence type="predicted"/>
<dbReference type="Proteomes" id="UP000319160">
    <property type="component" value="Unassembled WGS sequence"/>
</dbReference>
<organism evidence="1 2">
    <name type="scientific">Xylaria flabelliformis</name>
    <dbReference type="NCBI Taxonomy" id="2512241"/>
    <lineage>
        <taxon>Eukaryota</taxon>
        <taxon>Fungi</taxon>
        <taxon>Dikarya</taxon>
        <taxon>Ascomycota</taxon>
        <taxon>Pezizomycotina</taxon>
        <taxon>Sordariomycetes</taxon>
        <taxon>Xylariomycetidae</taxon>
        <taxon>Xylariales</taxon>
        <taxon>Xylariaceae</taxon>
        <taxon>Xylaria</taxon>
    </lineage>
</organism>